<dbReference type="AlphaFoldDB" id="A0A183GYB0"/>
<feature type="compositionally biased region" description="Acidic residues" evidence="1">
    <location>
        <begin position="44"/>
        <end position="74"/>
    </location>
</feature>
<evidence type="ECO:0000313" key="4">
    <source>
        <dbReference type="WBParaSite" id="OFLC_0000021901-mRNA-1"/>
    </source>
</evidence>
<dbReference type="STRING" id="387005.A0A183GYB0"/>
<sequence>MKNWLRTQDPDVIVSSSETPAEISDRVCSVPPRSPPNVIKSDDEVSESESDEDEENDDENEENDEEESSEDIEIEERKLQSGELEANIMTGDAKHQIKLKPKEDNNKKDVPVMTRKTSKPIKSSHRSLVIPSYDAAIAFFRRHNWDRHRRNRTVDVSENILKSIAVHRDEIASSRHAIGHTLATTNDSVGSSWNRTSGTPGRSISPGYPNLAAYGQNSRHNDENFKKTADKETISPNRLNLVGLSLGLNHNLYVTRDDKRKSKSVHDLSPDRPDL</sequence>
<gene>
    <name evidence="2" type="ORF">OFLC_LOCUS220</name>
</gene>
<evidence type="ECO:0000313" key="2">
    <source>
        <dbReference type="EMBL" id="VDO25041.1"/>
    </source>
</evidence>
<feature type="compositionally biased region" description="Polar residues" evidence="1">
    <location>
        <begin position="188"/>
        <end position="202"/>
    </location>
</feature>
<feature type="compositionally biased region" description="Basic and acidic residues" evidence="1">
    <location>
        <begin position="92"/>
        <end position="110"/>
    </location>
</feature>
<dbReference type="EMBL" id="UZAJ01000061">
    <property type="protein sequence ID" value="VDO25041.1"/>
    <property type="molecule type" value="Genomic_DNA"/>
</dbReference>
<dbReference type="WBParaSite" id="OFLC_0000021901-mRNA-1">
    <property type="protein sequence ID" value="OFLC_0000021901-mRNA-1"/>
    <property type="gene ID" value="OFLC_0000021901"/>
</dbReference>
<keyword evidence="3" id="KW-1185">Reference proteome</keyword>
<organism evidence="4">
    <name type="scientific">Onchocerca flexuosa</name>
    <dbReference type="NCBI Taxonomy" id="387005"/>
    <lineage>
        <taxon>Eukaryota</taxon>
        <taxon>Metazoa</taxon>
        <taxon>Ecdysozoa</taxon>
        <taxon>Nematoda</taxon>
        <taxon>Chromadorea</taxon>
        <taxon>Rhabditida</taxon>
        <taxon>Spirurina</taxon>
        <taxon>Spiruromorpha</taxon>
        <taxon>Filarioidea</taxon>
        <taxon>Onchocercidae</taxon>
        <taxon>Onchocerca</taxon>
    </lineage>
</organism>
<feature type="region of interest" description="Disordered" evidence="1">
    <location>
        <begin position="188"/>
        <end position="210"/>
    </location>
</feature>
<evidence type="ECO:0000256" key="1">
    <source>
        <dbReference type="SAM" id="MobiDB-lite"/>
    </source>
</evidence>
<evidence type="ECO:0000313" key="3">
    <source>
        <dbReference type="Proteomes" id="UP000267606"/>
    </source>
</evidence>
<accession>A0A183GYB0</accession>
<dbReference type="Proteomes" id="UP000267606">
    <property type="component" value="Unassembled WGS sequence"/>
</dbReference>
<reference evidence="2 3" key="2">
    <citation type="submission" date="2018-11" db="EMBL/GenBank/DDBJ databases">
        <authorList>
            <consortium name="Pathogen Informatics"/>
        </authorList>
    </citation>
    <scope>NUCLEOTIDE SEQUENCE [LARGE SCALE GENOMIC DNA]</scope>
</reference>
<name>A0A183GYB0_9BILA</name>
<reference evidence="4" key="1">
    <citation type="submission" date="2016-06" db="UniProtKB">
        <authorList>
            <consortium name="WormBaseParasite"/>
        </authorList>
    </citation>
    <scope>IDENTIFICATION</scope>
</reference>
<protein>
    <submittedName>
        <fullName evidence="2 4">Uncharacterized protein</fullName>
    </submittedName>
</protein>
<feature type="region of interest" description="Disordered" evidence="1">
    <location>
        <begin position="1"/>
        <end position="123"/>
    </location>
</feature>
<proteinExistence type="predicted"/>